<dbReference type="InterPro" id="IPR004378">
    <property type="entry name" value="F420H2_quin_Rdtase"/>
</dbReference>
<reference evidence="1" key="1">
    <citation type="journal article" date="2020" name="mSystems">
        <title>Genome- and Community-Level Interaction Insights into Carbon Utilization and Element Cycling Functions of Hydrothermarchaeota in Hydrothermal Sediment.</title>
        <authorList>
            <person name="Zhou Z."/>
            <person name="Liu Y."/>
            <person name="Xu W."/>
            <person name="Pan J."/>
            <person name="Luo Z.H."/>
            <person name="Li M."/>
        </authorList>
    </citation>
    <scope>NUCLEOTIDE SEQUENCE [LARGE SCALE GENOMIC DNA]</scope>
    <source>
        <strain evidence="1">SpSt-1065</strain>
    </source>
</reference>
<gene>
    <name evidence="1" type="ORF">ENM21_05180</name>
</gene>
<dbReference type="GO" id="GO:0016491">
    <property type="term" value="F:oxidoreductase activity"/>
    <property type="evidence" value="ECO:0007669"/>
    <property type="project" value="InterPro"/>
</dbReference>
<accession>A0A7C5RU28</accession>
<dbReference type="NCBIfam" id="TIGR00026">
    <property type="entry name" value="hi_GC_TIGR00026"/>
    <property type="match status" value="1"/>
</dbReference>
<dbReference type="Pfam" id="PF04075">
    <property type="entry name" value="F420H2_quin_red"/>
    <property type="match status" value="1"/>
</dbReference>
<sequence>MTTQHPPTLVRIRPKGFQRLLLKIPVYLYRGPLASLLAWRCVVLLTTTGRKTNLPRRTALSAMRVDDRFVVFAGLSGIRADWYRNILANPEVIVRYGHRCWRARAQVVLDPAQRRALMERMATYSRRCGPPRPTRPLLRLLRIFDYDAEIAFALAHAEELPVVEIVPHTALPRC</sequence>
<dbReference type="EMBL" id="DRWX01000243">
    <property type="protein sequence ID" value="HHM96589.1"/>
    <property type="molecule type" value="Genomic_DNA"/>
</dbReference>
<proteinExistence type="predicted"/>
<dbReference type="InterPro" id="IPR012349">
    <property type="entry name" value="Split_barrel_FMN-bd"/>
</dbReference>
<dbReference type="SUPFAM" id="SSF50475">
    <property type="entry name" value="FMN-binding split barrel"/>
    <property type="match status" value="1"/>
</dbReference>
<evidence type="ECO:0000313" key="1">
    <source>
        <dbReference type="EMBL" id="HHM96589.1"/>
    </source>
</evidence>
<protein>
    <submittedName>
        <fullName evidence="1">Nitroreductase family deazaflavin-dependent oxidoreductase</fullName>
    </submittedName>
</protein>
<name>A0A7C5RU28_THERO</name>
<dbReference type="Gene3D" id="2.30.110.10">
    <property type="entry name" value="Electron Transport, Fmn-binding Protein, Chain A"/>
    <property type="match status" value="1"/>
</dbReference>
<comment type="caution">
    <text evidence="1">The sequence shown here is derived from an EMBL/GenBank/DDBJ whole genome shotgun (WGS) entry which is preliminary data.</text>
</comment>
<dbReference type="AlphaFoldDB" id="A0A7C5RU28"/>
<organism evidence="1">
    <name type="scientific">Thermomicrobium roseum</name>
    <dbReference type="NCBI Taxonomy" id="500"/>
    <lineage>
        <taxon>Bacteria</taxon>
        <taxon>Pseudomonadati</taxon>
        <taxon>Thermomicrobiota</taxon>
        <taxon>Thermomicrobia</taxon>
        <taxon>Thermomicrobiales</taxon>
        <taxon>Thermomicrobiaceae</taxon>
        <taxon>Thermomicrobium</taxon>
    </lineage>
</organism>